<organism evidence="2 3">
    <name type="scientific">Stentor coeruleus</name>
    <dbReference type="NCBI Taxonomy" id="5963"/>
    <lineage>
        <taxon>Eukaryota</taxon>
        <taxon>Sar</taxon>
        <taxon>Alveolata</taxon>
        <taxon>Ciliophora</taxon>
        <taxon>Postciliodesmatophora</taxon>
        <taxon>Heterotrichea</taxon>
        <taxon>Heterotrichida</taxon>
        <taxon>Stentoridae</taxon>
        <taxon>Stentor</taxon>
    </lineage>
</organism>
<dbReference type="AlphaFoldDB" id="A0A1R2CND9"/>
<sequence length="180" mass="20420">MDSYYTKSKPKVVDYNPLTHMVFYNQPSSPAPYSRESPSQKVALSSYLDSPQKYPRSTSLAGKNIFSSSGNNTNRTPSLEALRNSDGTPRFYKTRPKNKLVDPISGEIKIYNISRPKIENLDVSYNRDKITPDFDFNSIKMLNEKKTNLKPNDNIAGSLRKEVPFVPYVDPFILKSQITG</sequence>
<dbReference type="OrthoDB" id="325150at2759"/>
<gene>
    <name evidence="2" type="ORF">SteCoe_7127</name>
</gene>
<dbReference type="EMBL" id="MPUH01000101">
    <property type="protein sequence ID" value="OMJ90537.1"/>
    <property type="molecule type" value="Genomic_DNA"/>
</dbReference>
<evidence type="ECO:0000256" key="1">
    <source>
        <dbReference type="SAM" id="MobiDB-lite"/>
    </source>
</evidence>
<accession>A0A1R2CND9</accession>
<feature type="region of interest" description="Disordered" evidence="1">
    <location>
        <begin position="25"/>
        <end position="90"/>
    </location>
</feature>
<dbReference type="Proteomes" id="UP000187209">
    <property type="component" value="Unassembled WGS sequence"/>
</dbReference>
<name>A0A1R2CND9_9CILI</name>
<proteinExistence type="predicted"/>
<evidence type="ECO:0000313" key="3">
    <source>
        <dbReference type="Proteomes" id="UP000187209"/>
    </source>
</evidence>
<feature type="compositionally biased region" description="Polar residues" evidence="1">
    <location>
        <begin position="36"/>
        <end position="77"/>
    </location>
</feature>
<keyword evidence="3" id="KW-1185">Reference proteome</keyword>
<reference evidence="2 3" key="1">
    <citation type="submission" date="2016-11" db="EMBL/GenBank/DDBJ databases">
        <title>The macronuclear genome of Stentor coeruleus: a giant cell with tiny introns.</title>
        <authorList>
            <person name="Slabodnick M."/>
            <person name="Ruby J.G."/>
            <person name="Reiff S.B."/>
            <person name="Swart E.C."/>
            <person name="Gosai S."/>
            <person name="Prabakaran S."/>
            <person name="Witkowska E."/>
            <person name="Larue G.E."/>
            <person name="Fisher S."/>
            <person name="Freeman R.M."/>
            <person name="Gunawardena J."/>
            <person name="Chu W."/>
            <person name="Stover N.A."/>
            <person name="Gregory B.D."/>
            <person name="Nowacki M."/>
            <person name="Derisi J."/>
            <person name="Roy S.W."/>
            <person name="Marshall W.F."/>
            <person name="Sood P."/>
        </authorList>
    </citation>
    <scope>NUCLEOTIDE SEQUENCE [LARGE SCALE GENOMIC DNA]</scope>
    <source>
        <strain evidence="2">WM001</strain>
    </source>
</reference>
<evidence type="ECO:0000313" key="2">
    <source>
        <dbReference type="EMBL" id="OMJ90537.1"/>
    </source>
</evidence>
<comment type="caution">
    <text evidence="2">The sequence shown here is derived from an EMBL/GenBank/DDBJ whole genome shotgun (WGS) entry which is preliminary data.</text>
</comment>
<protein>
    <submittedName>
        <fullName evidence="2">Uncharacterized protein</fullName>
    </submittedName>
</protein>